<dbReference type="PANTHER" id="PTHR23546">
    <property type="entry name" value="TRANSPORT PROTEIN"/>
    <property type="match status" value="1"/>
</dbReference>
<feature type="transmembrane region" description="Helical" evidence="5">
    <location>
        <begin position="140"/>
        <end position="164"/>
    </location>
</feature>
<dbReference type="InterPro" id="IPR001958">
    <property type="entry name" value="Tet-R_TetA/multi-R_MdtG-like"/>
</dbReference>
<name>A0A4Q0YHH5_9BACT</name>
<accession>A0A4Q0YHH5</accession>
<comment type="caution">
    <text evidence="7">The sequence shown here is derived from an EMBL/GenBank/DDBJ whole genome shotgun (WGS) entry which is preliminary data.</text>
</comment>
<keyword evidence="4 5" id="KW-0472">Membrane</keyword>
<evidence type="ECO:0000256" key="5">
    <source>
        <dbReference type="SAM" id="Phobius"/>
    </source>
</evidence>
<dbReference type="InterPro" id="IPR020846">
    <property type="entry name" value="MFS_dom"/>
</dbReference>
<sequence>MKEFKFLMIINILCVSAMMAFLSVVGPIIRALNLQEWHAGVTVSIAGILWVILSRFWGKKSDIVGRKPILFMGVLGVAIGYFLLAIFVNSAIVSPPNILISFIILILTRAIIGAFYSAITPVSNALVADEIDEKHRTSYIAKLGASNGLGMVLGPAAGGFLAVYGLATPLYTFAILPLIAAFLILIFIPKVRISKIKEPSYLKIFDKRLRVPMLAAFLTMSVVITSQVCLGFFVIDRLNMQLIESAKVTGYILSLIGIVFIVSQIFVSKLKDITPTQWLKYGSVFSVIGYMIVSFSQNQWVLGTGFCIGTFGLGFIFPAFQTLAVNLVSKEEKGAASGTVSAAQGLGMIVGPLLSTFLYKLNPMAPFLLSAFLFVILFLVSTKELKRVPSN</sequence>
<organism evidence="7 8">
    <name type="scientific">Halarcobacter ebronensis</name>
    <dbReference type="NCBI Taxonomy" id="1462615"/>
    <lineage>
        <taxon>Bacteria</taxon>
        <taxon>Pseudomonadati</taxon>
        <taxon>Campylobacterota</taxon>
        <taxon>Epsilonproteobacteria</taxon>
        <taxon>Campylobacterales</taxon>
        <taxon>Arcobacteraceae</taxon>
        <taxon>Halarcobacter</taxon>
    </lineage>
</organism>
<dbReference type="GO" id="GO:0016020">
    <property type="term" value="C:membrane"/>
    <property type="evidence" value="ECO:0007669"/>
    <property type="project" value="UniProtKB-SubCell"/>
</dbReference>
<keyword evidence="2 5" id="KW-0812">Transmembrane</keyword>
<feature type="domain" description="Major facilitator superfamily (MFS) profile" evidence="6">
    <location>
        <begin position="1"/>
        <end position="389"/>
    </location>
</feature>
<dbReference type="Pfam" id="PF07690">
    <property type="entry name" value="MFS_1"/>
    <property type="match status" value="1"/>
</dbReference>
<dbReference type="PANTHER" id="PTHR23546:SF1">
    <property type="entry name" value="MEMBRANE PROTEIN"/>
    <property type="match status" value="1"/>
</dbReference>
<dbReference type="EMBL" id="PDKJ01000002">
    <property type="protein sequence ID" value="RXJ69755.1"/>
    <property type="molecule type" value="Genomic_DNA"/>
</dbReference>
<feature type="transmembrane region" description="Helical" evidence="5">
    <location>
        <begin position="37"/>
        <end position="57"/>
    </location>
</feature>
<feature type="transmembrane region" description="Helical" evidence="5">
    <location>
        <begin position="340"/>
        <end position="359"/>
    </location>
</feature>
<dbReference type="InterPro" id="IPR011701">
    <property type="entry name" value="MFS"/>
</dbReference>
<dbReference type="AlphaFoldDB" id="A0A4Q0YHH5"/>
<feature type="transmembrane region" description="Helical" evidence="5">
    <location>
        <begin position="301"/>
        <end position="328"/>
    </location>
</feature>
<dbReference type="PRINTS" id="PR01035">
    <property type="entry name" value="TCRTETA"/>
</dbReference>
<evidence type="ECO:0000256" key="4">
    <source>
        <dbReference type="ARBA" id="ARBA00023136"/>
    </source>
</evidence>
<evidence type="ECO:0000256" key="2">
    <source>
        <dbReference type="ARBA" id="ARBA00022692"/>
    </source>
</evidence>
<feature type="transmembrane region" description="Helical" evidence="5">
    <location>
        <begin position="278"/>
        <end position="295"/>
    </location>
</feature>
<feature type="transmembrane region" description="Helical" evidence="5">
    <location>
        <begin position="365"/>
        <end position="382"/>
    </location>
</feature>
<feature type="transmembrane region" description="Helical" evidence="5">
    <location>
        <begin position="7"/>
        <end position="31"/>
    </location>
</feature>
<comment type="subcellular location">
    <subcellularLocation>
        <location evidence="1">Membrane</location>
        <topology evidence="1">Multi-pass membrane protein</topology>
    </subcellularLocation>
</comment>
<feature type="transmembrane region" description="Helical" evidence="5">
    <location>
        <begin position="69"/>
        <end position="92"/>
    </location>
</feature>
<dbReference type="Gene3D" id="1.20.1250.20">
    <property type="entry name" value="MFS general substrate transporter like domains"/>
    <property type="match status" value="1"/>
</dbReference>
<dbReference type="InterPro" id="IPR036259">
    <property type="entry name" value="MFS_trans_sf"/>
</dbReference>
<feature type="transmembrane region" description="Helical" evidence="5">
    <location>
        <begin position="98"/>
        <end position="119"/>
    </location>
</feature>
<proteinExistence type="predicted"/>
<feature type="transmembrane region" description="Helical" evidence="5">
    <location>
        <begin position="247"/>
        <end position="266"/>
    </location>
</feature>
<reference evidence="7 8" key="1">
    <citation type="submission" date="2017-10" db="EMBL/GenBank/DDBJ databases">
        <title>Genomics of the genus Arcobacter.</title>
        <authorList>
            <person name="Perez-Cataluna A."/>
            <person name="Figueras M.J."/>
        </authorList>
    </citation>
    <scope>NUCLEOTIDE SEQUENCE [LARGE SCALE GENOMIC DNA]</scope>
    <source>
        <strain evidence="7 8">CECT 8993</strain>
    </source>
</reference>
<dbReference type="Proteomes" id="UP000290172">
    <property type="component" value="Unassembled WGS sequence"/>
</dbReference>
<dbReference type="PROSITE" id="PS50850">
    <property type="entry name" value="MFS"/>
    <property type="match status" value="1"/>
</dbReference>
<evidence type="ECO:0000256" key="3">
    <source>
        <dbReference type="ARBA" id="ARBA00022989"/>
    </source>
</evidence>
<dbReference type="RefSeq" id="WP_128979056.1">
    <property type="nucleotide sequence ID" value="NZ_PDKJ01000002.1"/>
</dbReference>
<keyword evidence="3 5" id="KW-1133">Transmembrane helix</keyword>
<dbReference type="SUPFAM" id="SSF103473">
    <property type="entry name" value="MFS general substrate transporter"/>
    <property type="match status" value="1"/>
</dbReference>
<gene>
    <name evidence="7" type="ORF">CRV08_03350</name>
</gene>
<feature type="transmembrane region" description="Helical" evidence="5">
    <location>
        <begin position="209"/>
        <end position="235"/>
    </location>
</feature>
<feature type="transmembrane region" description="Helical" evidence="5">
    <location>
        <begin position="170"/>
        <end position="188"/>
    </location>
</feature>
<evidence type="ECO:0000313" key="7">
    <source>
        <dbReference type="EMBL" id="RXJ69755.1"/>
    </source>
</evidence>
<dbReference type="GO" id="GO:0022857">
    <property type="term" value="F:transmembrane transporter activity"/>
    <property type="evidence" value="ECO:0007669"/>
    <property type="project" value="InterPro"/>
</dbReference>
<evidence type="ECO:0000259" key="6">
    <source>
        <dbReference type="PROSITE" id="PS50850"/>
    </source>
</evidence>
<protein>
    <submittedName>
        <fullName evidence="7">MFS transporter</fullName>
    </submittedName>
</protein>
<evidence type="ECO:0000313" key="8">
    <source>
        <dbReference type="Proteomes" id="UP000290172"/>
    </source>
</evidence>
<evidence type="ECO:0000256" key="1">
    <source>
        <dbReference type="ARBA" id="ARBA00004141"/>
    </source>
</evidence>